<dbReference type="SUPFAM" id="SSF56059">
    <property type="entry name" value="Glutathione synthetase ATP-binding domain-like"/>
    <property type="match status" value="1"/>
</dbReference>
<evidence type="ECO:0000256" key="3">
    <source>
        <dbReference type="ARBA" id="ARBA00022840"/>
    </source>
</evidence>
<dbReference type="EMBL" id="CP000379">
    <property type="protein sequence ID" value="ABF79964.1"/>
    <property type="molecule type" value="Genomic_DNA"/>
</dbReference>
<dbReference type="GO" id="GO:0016874">
    <property type="term" value="F:ligase activity"/>
    <property type="evidence" value="ECO:0007669"/>
    <property type="project" value="UniProtKB-KW"/>
</dbReference>
<proteinExistence type="predicted"/>
<evidence type="ECO:0000259" key="5">
    <source>
        <dbReference type="PROSITE" id="PS50975"/>
    </source>
</evidence>
<gene>
    <name evidence="6" type="ordered locus">Bcen_5090</name>
</gene>
<dbReference type="InterPro" id="IPR052032">
    <property type="entry name" value="ATP-dep_AA_Ligase"/>
</dbReference>
<evidence type="ECO:0000313" key="6">
    <source>
        <dbReference type="EMBL" id="ABF79964.1"/>
    </source>
</evidence>
<dbReference type="PANTHER" id="PTHR43585">
    <property type="entry name" value="FUMIPYRROLE BIOSYNTHESIS PROTEIN C"/>
    <property type="match status" value="1"/>
</dbReference>
<dbReference type="GO" id="GO:0005524">
    <property type="term" value="F:ATP binding"/>
    <property type="evidence" value="ECO:0007669"/>
    <property type="project" value="UniProtKB-UniRule"/>
</dbReference>
<dbReference type="InterPro" id="IPR011761">
    <property type="entry name" value="ATP-grasp"/>
</dbReference>
<protein>
    <recommendedName>
        <fullName evidence="5">ATP-grasp domain-containing protein</fullName>
    </recommendedName>
</protein>
<evidence type="ECO:0000256" key="2">
    <source>
        <dbReference type="ARBA" id="ARBA00022741"/>
    </source>
</evidence>
<feature type="domain" description="ATP-grasp" evidence="5">
    <location>
        <begin position="129"/>
        <end position="350"/>
    </location>
</feature>
<sequence length="453" mass="49915">MRQDAVLFVQIEGSLLSLTSYRDYHFEVARKMGLACLTAVVRRHVPMDGDAGAARDDTWWLDSLSVESLLRLLERLDAHYDVKAVFCYAGQASAYGEVGAVVAEVCRMTGRVHSPSAAVAACNNKFLMRAALEERGVRSIRHAMCSDVDALREAADTVGYPLIAKPPYGAGSAFTAKCRDWNELRDHYQRFTAQHGQAVVSDYYGMPHDVHARDGAPVHYEPGKSILLEQYIDGVEGSVECVIVDDQVYPVLINEKLILTEKRGTVLENLLISPPVSFPAPAIAEIKRYAIDCLEAIGLRNAIVHLEFRLSPTGPIVIEVNPRLGGLYVNAALKDIAGLDPYELYLRMLTRASGLHERLRSACERAADGRQHYSMFALFPEASGTFNGIRGLDSVVGDPAIIECKVACPVGSEVRADIEENYLLKGWAAVNGRDHAIDLYDRIVRDLEPEIVS</sequence>
<keyword evidence="3 4" id="KW-0067">ATP-binding</keyword>
<evidence type="ECO:0000256" key="1">
    <source>
        <dbReference type="ARBA" id="ARBA00022598"/>
    </source>
</evidence>
<dbReference type="Gene3D" id="3.30.470.20">
    <property type="entry name" value="ATP-grasp fold, B domain"/>
    <property type="match status" value="1"/>
</dbReference>
<reference evidence="6" key="1">
    <citation type="submission" date="2006-05" db="EMBL/GenBank/DDBJ databases">
        <title>Complete sequence of chromosome 2 of Burkholderia cenocepacia AU 1054.</title>
        <authorList>
            <consortium name="US DOE Joint Genome Institute"/>
            <person name="Copeland A."/>
            <person name="Lucas S."/>
            <person name="Lapidus A."/>
            <person name="Barry K."/>
            <person name="Detter J.C."/>
            <person name="Glavina del Rio T."/>
            <person name="Hammon N."/>
            <person name="Israni S."/>
            <person name="Dalin E."/>
            <person name="Tice H."/>
            <person name="Pitluck S."/>
            <person name="Chain P."/>
            <person name="Malfatti S."/>
            <person name="Shin M."/>
            <person name="Vergez L."/>
            <person name="Schmutz J."/>
            <person name="Larimer F."/>
            <person name="Land M."/>
            <person name="Hauser L."/>
            <person name="Kyrpides N."/>
            <person name="Lykidis A."/>
            <person name="LiPuma J.J."/>
            <person name="Konstantinidis K."/>
            <person name="Tiedje J.M."/>
            <person name="Richardson P."/>
        </authorList>
    </citation>
    <scope>NUCLEOTIDE SEQUENCE [LARGE SCALE GENOMIC DNA]</scope>
    <source>
        <strain evidence="6">AU 1054</strain>
    </source>
</reference>
<keyword evidence="2 4" id="KW-0547">Nucleotide-binding</keyword>
<dbReference type="AlphaFoldDB" id="A0A0H2XY41"/>
<evidence type="ECO:0000256" key="4">
    <source>
        <dbReference type="PROSITE-ProRule" id="PRU00409"/>
    </source>
</evidence>
<dbReference type="PROSITE" id="PS50975">
    <property type="entry name" value="ATP_GRASP"/>
    <property type="match status" value="1"/>
</dbReference>
<dbReference type="GO" id="GO:0046872">
    <property type="term" value="F:metal ion binding"/>
    <property type="evidence" value="ECO:0007669"/>
    <property type="project" value="InterPro"/>
</dbReference>
<dbReference type="PANTHER" id="PTHR43585:SF2">
    <property type="entry name" value="ATP-GRASP ENZYME FSQD"/>
    <property type="match status" value="1"/>
</dbReference>
<dbReference type="Pfam" id="PF13535">
    <property type="entry name" value="ATP-grasp_4"/>
    <property type="match status" value="1"/>
</dbReference>
<organism evidence="6">
    <name type="scientific">Burkholderia orbicola (strain AU 1054)</name>
    <dbReference type="NCBI Taxonomy" id="331271"/>
    <lineage>
        <taxon>Bacteria</taxon>
        <taxon>Pseudomonadati</taxon>
        <taxon>Pseudomonadota</taxon>
        <taxon>Betaproteobacteria</taxon>
        <taxon>Burkholderiales</taxon>
        <taxon>Burkholderiaceae</taxon>
        <taxon>Burkholderia</taxon>
        <taxon>Burkholderia cepacia complex</taxon>
        <taxon>Burkholderia orbicola</taxon>
    </lineage>
</organism>
<dbReference type="HOGENOM" id="CLU_603662_0_0_4"/>
<accession>A0A0H2XY41</accession>
<name>A0A0H2XY41_BURO1</name>
<keyword evidence="1" id="KW-0436">Ligase</keyword>